<dbReference type="Gene3D" id="1.25.40.10">
    <property type="entry name" value="Tetratricopeptide repeat domain"/>
    <property type="match status" value="1"/>
</dbReference>
<dbReference type="AlphaFoldDB" id="A0A3S8U4E4"/>
<dbReference type="GO" id="GO:0006355">
    <property type="term" value="P:regulation of DNA-templated transcription"/>
    <property type="evidence" value="ECO:0007669"/>
    <property type="project" value="InterPro"/>
</dbReference>
<dbReference type="CDD" id="cd00383">
    <property type="entry name" value="trans_reg_C"/>
    <property type="match status" value="1"/>
</dbReference>
<organism evidence="5 6">
    <name type="scientific">Tabrizicola piscis</name>
    <dbReference type="NCBI Taxonomy" id="2494374"/>
    <lineage>
        <taxon>Bacteria</taxon>
        <taxon>Pseudomonadati</taxon>
        <taxon>Pseudomonadota</taxon>
        <taxon>Alphaproteobacteria</taxon>
        <taxon>Rhodobacterales</taxon>
        <taxon>Paracoccaceae</taxon>
        <taxon>Tabrizicola</taxon>
    </lineage>
</organism>
<proteinExistence type="predicted"/>
<dbReference type="EMBL" id="CP034328">
    <property type="protein sequence ID" value="AZL58467.1"/>
    <property type="molecule type" value="Genomic_DNA"/>
</dbReference>
<dbReference type="SMART" id="SM00862">
    <property type="entry name" value="Trans_reg_C"/>
    <property type="match status" value="1"/>
</dbReference>
<dbReference type="Pfam" id="PF00486">
    <property type="entry name" value="Trans_reg_C"/>
    <property type="match status" value="1"/>
</dbReference>
<dbReference type="OrthoDB" id="54411at2"/>
<dbReference type="InterPro" id="IPR036388">
    <property type="entry name" value="WH-like_DNA-bd_sf"/>
</dbReference>
<dbReference type="Gene3D" id="1.10.10.10">
    <property type="entry name" value="Winged helix-like DNA-binding domain superfamily/Winged helix DNA-binding domain"/>
    <property type="match status" value="1"/>
</dbReference>
<feature type="DNA-binding region" description="OmpR/PhoB-type" evidence="3">
    <location>
        <begin position="1"/>
        <end position="98"/>
    </location>
</feature>
<evidence type="ECO:0000256" key="2">
    <source>
        <dbReference type="PROSITE-ProRule" id="PRU00339"/>
    </source>
</evidence>
<dbReference type="GO" id="GO:0000160">
    <property type="term" value="P:phosphorelay signal transduction system"/>
    <property type="evidence" value="ECO:0007669"/>
    <property type="project" value="InterPro"/>
</dbReference>
<evidence type="ECO:0000256" key="1">
    <source>
        <dbReference type="ARBA" id="ARBA00023125"/>
    </source>
</evidence>
<dbReference type="KEGG" id="taw:EI545_06255"/>
<dbReference type="InterPro" id="IPR001867">
    <property type="entry name" value="OmpR/PhoB-type_DNA-bd"/>
</dbReference>
<gene>
    <name evidence="5" type="ORF">EI545_06255</name>
</gene>
<keyword evidence="2" id="KW-0802">TPR repeat</keyword>
<evidence type="ECO:0000259" key="4">
    <source>
        <dbReference type="PROSITE" id="PS51755"/>
    </source>
</evidence>
<dbReference type="InterPro" id="IPR016032">
    <property type="entry name" value="Sig_transdc_resp-reg_C-effctor"/>
</dbReference>
<feature type="domain" description="OmpR/PhoB-type" evidence="4">
    <location>
        <begin position="1"/>
        <end position="98"/>
    </location>
</feature>
<dbReference type="PROSITE" id="PS51755">
    <property type="entry name" value="OMPR_PHOB"/>
    <property type="match status" value="1"/>
</dbReference>
<dbReference type="InterPro" id="IPR011990">
    <property type="entry name" value="TPR-like_helical_dom_sf"/>
</dbReference>
<dbReference type="PROSITE" id="PS50005">
    <property type="entry name" value="TPR"/>
    <property type="match status" value="1"/>
</dbReference>
<evidence type="ECO:0000313" key="6">
    <source>
        <dbReference type="Proteomes" id="UP000282002"/>
    </source>
</evidence>
<dbReference type="SUPFAM" id="SSF48452">
    <property type="entry name" value="TPR-like"/>
    <property type="match status" value="1"/>
</dbReference>
<feature type="repeat" description="TPR" evidence="2">
    <location>
        <begin position="347"/>
        <end position="380"/>
    </location>
</feature>
<dbReference type="InterPro" id="IPR019734">
    <property type="entry name" value="TPR_rpt"/>
</dbReference>
<evidence type="ECO:0000256" key="3">
    <source>
        <dbReference type="PROSITE-ProRule" id="PRU01091"/>
    </source>
</evidence>
<dbReference type="SUPFAM" id="SSF46894">
    <property type="entry name" value="C-terminal effector domain of the bipartite response regulators"/>
    <property type="match status" value="1"/>
</dbReference>
<keyword evidence="1 3" id="KW-0238">DNA-binding</keyword>
<protein>
    <submittedName>
        <fullName evidence="5">Transcriptional regulator</fullName>
    </submittedName>
</protein>
<accession>A0A3S8U4E4</accession>
<dbReference type="Proteomes" id="UP000282002">
    <property type="component" value="Chromosome"/>
</dbReference>
<name>A0A3S8U4E4_9RHOB</name>
<evidence type="ECO:0000313" key="5">
    <source>
        <dbReference type="EMBL" id="AZL58467.1"/>
    </source>
</evidence>
<reference evidence="5 6" key="1">
    <citation type="submission" date="2018-12" db="EMBL/GenBank/DDBJ databases">
        <title>Complete genome sequencing of Tabrizicola sp. K13M18.</title>
        <authorList>
            <person name="Bae J.-W."/>
        </authorList>
    </citation>
    <scope>NUCLEOTIDE SEQUENCE [LARGE SCALE GENOMIC DNA]</scope>
    <source>
        <strain evidence="5 6">K13M18</strain>
    </source>
</reference>
<dbReference type="GO" id="GO:0003677">
    <property type="term" value="F:DNA binding"/>
    <property type="evidence" value="ECO:0007669"/>
    <property type="project" value="UniProtKB-UniRule"/>
</dbReference>
<dbReference type="RefSeq" id="WP_125324668.1">
    <property type="nucleotide sequence ID" value="NZ_CP034328.1"/>
</dbReference>
<keyword evidence="6" id="KW-1185">Reference proteome</keyword>
<sequence>MAWMFGNFRVDPERFELLRNGQPVRLEPQVLLVLVHLIRHRDRMVTKDELADTIWQGRSVSDASIASRIRSARQAVGDDGKAQTVIQTVHGRGFRFVAKVQETCPATASLAAIDATTPLPTRPSIAILPFRALVIPAEFTILADAIPHEIIQALSRLRWLAVIARGSSFRFRQTEPDLGLVATALGARYVLSGDLELRGTGLSVTLALVDTSTDAVLWGDRLAGALDAIDDLRARIVTHLISALEVYIPLNEAQLAMQGGTEPLDAWANYHLGLHHLYRFTALDTERAKVHFGRAVSMDPRFARAHAGLSFTSFLEAFLHLDPDVTSAARAARRHAERGIELDPLDPFANFTMGRSYWLTNEPDTALDWLTRATTLNPNYAQGFYASAFTSMLLGNGGATDSGLETALQLSPLDPLLYGIHGVRSQMLMQTGDYQAAARWGDKAAATPGAHYLIAMIALIANSLAGRHTQAARWKQEVLRRKSDATSAQYFAAFPTRDQGSRALIEAELHRHGF</sequence>